<gene>
    <name evidence="2" type="ORF">OZSIB_1586</name>
</gene>
<feature type="transmembrane region" description="Helical" evidence="1">
    <location>
        <begin position="347"/>
        <end position="366"/>
    </location>
</feature>
<feature type="transmembrane region" description="Helical" evidence="1">
    <location>
        <begin position="211"/>
        <end position="228"/>
    </location>
</feature>
<keyword evidence="1" id="KW-1133">Transmembrane helix</keyword>
<accession>A0A367ZJN3</accession>
<keyword evidence="1" id="KW-0472">Membrane</keyword>
<dbReference type="AlphaFoldDB" id="A0A367ZJN3"/>
<dbReference type="Proteomes" id="UP000252355">
    <property type="component" value="Unassembled WGS sequence"/>
</dbReference>
<name>A0A367ZJN3_9BACT</name>
<evidence type="ECO:0000313" key="2">
    <source>
        <dbReference type="EMBL" id="RCK78344.1"/>
    </source>
</evidence>
<feature type="transmembrane region" description="Helical" evidence="1">
    <location>
        <begin position="178"/>
        <end position="205"/>
    </location>
</feature>
<protein>
    <recommendedName>
        <fullName evidence="4">Glycosyltransferase RgtA/B/C/D-like domain-containing protein</fullName>
    </recommendedName>
</protein>
<feature type="transmembrane region" description="Helical" evidence="1">
    <location>
        <begin position="122"/>
        <end position="142"/>
    </location>
</feature>
<organism evidence="2 3">
    <name type="scientific">Candidatus Ozemobacter sibiricus</name>
    <dbReference type="NCBI Taxonomy" id="2268124"/>
    <lineage>
        <taxon>Bacteria</taxon>
        <taxon>Candidatus Ozemobacteria</taxon>
        <taxon>Candidatus Ozemobacterales</taxon>
        <taxon>Candidatus Ozemobacteraceae</taxon>
        <taxon>Candidatus Ozemobacter</taxon>
    </lineage>
</organism>
<evidence type="ECO:0000256" key="1">
    <source>
        <dbReference type="SAM" id="Phobius"/>
    </source>
</evidence>
<feature type="transmembrane region" description="Helical" evidence="1">
    <location>
        <begin position="6"/>
        <end position="24"/>
    </location>
</feature>
<dbReference type="EMBL" id="QOQW01000024">
    <property type="protein sequence ID" value="RCK78344.1"/>
    <property type="molecule type" value="Genomic_DNA"/>
</dbReference>
<feature type="transmembrane region" description="Helical" evidence="1">
    <location>
        <begin position="305"/>
        <end position="327"/>
    </location>
</feature>
<feature type="transmembrane region" description="Helical" evidence="1">
    <location>
        <begin position="382"/>
        <end position="401"/>
    </location>
</feature>
<evidence type="ECO:0008006" key="4">
    <source>
        <dbReference type="Google" id="ProtNLM"/>
    </source>
</evidence>
<feature type="transmembrane region" description="Helical" evidence="1">
    <location>
        <begin position="273"/>
        <end position="293"/>
    </location>
</feature>
<keyword evidence="1" id="KW-0812">Transmembrane</keyword>
<evidence type="ECO:0000313" key="3">
    <source>
        <dbReference type="Proteomes" id="UP000252355"/>
    </source>
</evidence>
<comment type="caution">
    <text evidence="2">The sequence shown here is derived from an EMBL/GenBank/DDBJ whole genome shotgun (WGS) entry which is preliminary data.</text>
</comment>
<sequence>MTVRRRPWIVPWLLVGGVLIIVLGRMQAEVASRTGGGWVYPLDDTYIHLAMARTLGQHGVWGITPAGFTPSTSSLLWTALLALGGAIGGHWEQLPLVFNLAIGLAMLALVANWLSRGSKQPIVLVGGLLAFLFITPLPTLAAMGMEHLLHLLLCLVFLRVWEKRYLANDAASGPGWKLLLLASLVPAVRYEGLFLVAAASLIAWFDGRWRWLLLIPAAWVIIGGFGIWSMAQGWMFLPTSVLVKSALGSGLRPPGLFPWFKAFLDHVAGSPELLVLMIWAGWTLCGITDGLFSPKPTREYEAARLHAALFLLTALQHLAFAEIGYLFRYEGYLVGWGLVLCLRFYRYWWWQVLTMLFFGLMAYQLCHRFRWPVPTGQGTRHWLAGLGLVIVVFLIFAPLGLRGMKALPITVQASVNIHDQQIQMGRFVREGAFGPGAVAVNDLGAVAWLGDREILDVWGLATLEVAKAKRAGTYGPALVEALANARQVTLAMVYPTWMQRFGGIPPSWTRIGSWTIADNVICGEATVEFYAVASAAAPLIRRALGAFTPNLPRTVKVVLFDLPARSSPDQGRGADE</sequence>
<reference evidence="2 3" key="1">
    <citation type="submission" date="2018-05" db="EMBL/GenBank/DDBJ databases">
        <title>A metagenomic window into the 2 km-deep terrestrial subsurface aquifer revealed taxonomically and functionally diverse microbial community comprising novel uncultured bacterial lineages.</title>
        <authorList>
            <person name="Kadnikov V.V."/>
            <person name="Mardanov A.V."/>
            <person name="Beletsky A.V."/>
            <person name="Banks D."/>
            <person name="Pimenov N.V."/>
            <person name="Frank Y.A."/>
            <person name="Karnachuk O.V."/>
            <person name="Ravin N.V."/>
        </authorList>
    </citation>
    <scope>NUCLEOTIDE SEQUENCE [LARGE SCALE GENOMIC DNA]</scope>
    <source>
        <strain evidence="2">BY5</strain>
    </source>
</reference>
<proteinExistence type="predicted"/>
<feature type="transmembrane region" description="Helical" evidence="1">
    <location>
        <begin position="97"/>
        <end position="115"/>
    </location>
</feature>